<evidence type="ECO:0000313" key="2">
    <source>
        <dbReference type="EMBL" id="ORB05114.1"/>
    </source>
</evidence>
<dbReference type="AlphaFoldDB" id="A0A1X0FTK4"/>
<gene>
    <name evidence="2" type="ORF">BST30_15010</name>
</gene>
<reference evidence="2 3" key="1">
    <citation type="submission" date="2017-02" db="EMBL/GenBank/DDBJ databases">
        <title>The new phylogeny of genus Mycobacterium.</title>
        <authorList>
            <person name="Tortoli E."/>
            <person name="Trovato A."/>
            <person name="Cirillo D.M."/>
        </authorList>
    </citation>
    <scope>NUCLEOTIDE SEQUENCE [LARGE SCALE GENOMIC DNA]</scope>
    <source>
        <strain evidence="2 3">DSM 45255</strain>
    </source>
</reference>
<accession>A0A1X0FTK4</accession>
<organism evidence="2 3">
    <name type="scientific">Mycobacterium mantenii</name>
    <dbReference type="NCBI Taxonomy" id="560555"/>
    <lineage>
        <taxon>Bacteria</taxon>
        <taxon>Bacillati</taxon>
        <taxon>Actinomycetota</taxon>
        <taxon>Actinomycetes</taxon>
        <taxon>Mycobacteriales</taxon>
        <taxon>Mycobacteriaceae</taxon>
        <taxon>Mycobacterium</taxon>
        <taxon>Mycobacterium avium complex (MAC)</taxon>
    </lineage>
</organism>
<dbReference type="EMBL" id="MVHW01000016">
    <property type="protein sequence ID" value="ORB05114.1"/>
    <property type="molecule type" value="Genomic_DNA"/>
</dbReference>
<name>A0A1X0FTK4_MYCNT</name>
<comment type="caution">
    <text evidence="2">The sequence shown here is derived from an EMBL/GenBank/DDBJ whole genome shotgun (WGS) entry which is preliminary data.</text>
</comment>
<feature type="region of interest" description="Disordered" evidence="1">
    <location>
        <begin position="1"/>
        <end position="24"/>
    </location>
</feature>
<sequence length="104" mass="10799">MESNVVTSSIGPVSGPTALTTESAPVRRVGVGSTVNDDQAFKSGGLKRFRSTTVALSTPRPSGSAVPPTVGILRFQQRVDAPARAPASSSVSQNLLIRFCIARC</sequence>
<dbReference type="Proteomes" id="UP000192760">
    <property type="component" value="Unassembled WGS sequence"/>
</dbReference>
<evidence type="ECO:0000313" key="3">
    <source>
        <dbReference type="Proteomes" id="UP000192760"/>
    </source>
</evidence>
<feature type="compositionally biased region" description="Polar residues" evidence="1">
    <location>
        <begin position="1"/>
        <end position="23"/>
    </location>
</feature>
<proteinExistence type="predicted"/>
<protein>
    <submittedName>
        <fullName evidence="2">Uncharacterized protein</fullName>
    </submittedName>
</protein>
<evidence type="ECO:0000256" key="1">
    <source>
        <dbReference type="SAM" id="MobiDB-lite"/>
    </source>
</evidence>